<comment type="caution">
    <text evidence="3">The sequence shown here is derived from an EMBL/GenBank/DDBJ whole genome shotgun (WGS) entry which is preliminary data.</text>
</comment>
<evidence type="ECO:0000259" key="2">
    <source>
        <dbReference type="Pfam" id="PF14321"/>
    </source>
</evidence>
<evidence type="ECO:0000313" key="3">
    <source>
        <dbReference type="EMBL" id="GCC52074.1"/>
    </source>
</evidence>
<dbReference type="InterPro" id="IPR025491">
    <property type="entry name" value="DUF4382"/>
</dbReference>
<name>A0A401UB49_9BACT</name>
<sequence length="306" mass="32761">MYKQLTNLMKKIIRLTTLFFALLAVSLMSCTEESAKGKVQLYITDAPVDDANVDAVFLSIIGVELKNNDGWQTIAAYDEPVTVNILDYQEGNALFLTEEEISAGTYTEARLILDAPAENVPAANNPGCYLRYKDGSTQALFIPSGAQSGYKVKGSFTLAAGGTVAVTLDFDVRKSIVVAGASERFVLKPVVRLVANQDAALIEGDYLDFTEGTRVVVYAYEAGGFTTGESEADADGIRFPNAITSTQLNAEGEFTLAFMNAGDYELVFVTVDGEGELVDLIGTIDATLTAGVRLDLDIDLAALALL</sequence>
<reference evidence="3 4" key="1">
    <citation type="submission" date="2018-11" db="EMBL/GenBank/DDBJ databases">
        <title>Chryseotalea sanarue gen. nov., sp., nov., a member of the family Cytophagaceae, isolated from a brackish lake in Hamamatsu Japan.</title>
        <authorList>
            <person name="Maejima Y."/>
            <person name="Iino T."/>
            <person name="Muraguchi Y."/>
            <person name="Fukuda K."/>
            <person name="Ohkuma M."/>
            <person name="Moriuchi R."/>
            <person name="Dohra H."/>
            <person name="Kimbara K."/>
            <person name="Shintani M."/>
        </authorList>
    </citation>
    <scope>NUCLEOTIDE SEQUENCE [LARGE SCALE GENOMIC DNA]</scope>
    <source>
        <strain evidence="3 4">Ys</strain>
    </source>
</reference>
<evidence type="ECO:0000313" key="4">
    <source>
        <dbReference type="Proteomes" id="UP000288227"/>
    </source>
</evidence>
<keyword evidence="1" id="KW-0732">Signal</keyword>
<dbReference type="PROSITE" id="PS51257">
    <property type="entry name" value="PROKAR_LIPOPROTEIN"/>
    <property type="match status" value="1"/>
</dbReference>
<proteinExistence type="predicted"/>
<feature type="signal peptide" evidence="1">
    <location>
        <begin position="1"/>
        <end position="29"/>
    </location>
</feature>
<dbReference type="Pfam" id="PF14321">
    <property type="entry name" value="DUF4382"/>
    <property type="match status" value="1"/>
</dbReference>
<dbReference type="EMBL" id="BHXQ01000004">
    <property type="protein sequence ID" value="GCC52074.1"/>
    <property type="molecule type" value="Genomic_DNA"/>
</dbReference>
<keyword evidence="4" id="KW-1185">Reference proteome</keyword>
<dbReference type="Proteomes" id="UP000288227">
    <property type="component" value="Unassembled WGS sequence"/>
</dbReference>
<protein>
    <submittedName>
        <fullName evidence="3">DUF4382 domain-containing protein</fullName>
    </submittedName>
</protein>
<accession>A0A401UB49</accession>
<feature type="domain" description="DUF4382" evidence="2">
    <location>
        <begin position="36"/>
        <end position="189"/>
    </location>
</feature>
<feature type="chain" id="PRO_5019273681" evidence="1">
    <location>
        <begin position="30"/>
        <end position="306"/>
    </location>
</feature>
<dbReference type="AlphaFoldDB" id="A0A401UB49"/>
<evidence type="ECO:0000256" key="1">
    <source>
        <dbReference type="SAM" id="SignalP"/>
    </source>
</evidence>
<gene>
    <name evidence="3" type="ORF">SanaruYs_23060</name>
</gene>
<organism evidence="3 4">
    <name type="scientific">Chryseotalea sanaruensis</name>
    <dbReference type="NCBI Taxonomy" id="2482724"/>
    <lineage>
        <taxon>Bacteria</taxon>
        <taxon>Pseudomonadati</taxon>
        <taxon>Bacteroidota</taxon>
        <taxon>Cytophagia</taxon>
        <taxon>Cytophagales</taxon>
        <taxon>Chryseotaleaceae</taxon>
        <taxon>Chryseotalea</taxon>
    </lineage>
</organism>